<dbReference type="GO" id="GO:0009272">
    <property type="term" value="P:fungal-type cell wall biogenesis"/>
    <property type="evidence" value="ECO:0007669"/>
    <property type="project" value="TreeGrafter"/>
</dbReference>
<dbReference type="AlphaFoldDB" id="A0A6H0XX08"/>
<evidence type="ECO:0000256" key="7">
    <source>
        <dbReference type="ARBA" id="ARBA00023295"/>
    </source>
</evidence>
<gene>
    <name evidence="9" type="ORF">AMS68_004800</name>
</gene>
<dbReference type="Gene3D" id="1.50.10.20">
    <property type="match status" value="1"/>
</dbReference>
<feature type="chain" id="PRO_5026094522" description="mannan endo-1,6-alpha-mannosidase" evidence="8">
    <location>
        <begin position="21"/>
        <end position="293"/>
    </location>
</feature>
<evidence type="ECO:0000256" key="1">
    <source>
        <dbReference type="ARBA" id="ARBA00001452"/>
    </source>
</evidence>
<feature type="signal peptide" evidence="8">
    <location>
        <begin position="1"/>
        <end position="20"/>
    </location>
</feature>
<dbReference type="PANTHER" id="PTHR12145:SF36">
    <property type="entry name" value="MANNAN ENDO-1,6-ALPHA-MANNOSIDASE DCW1"/>
    <property type="match status" value="1"/>
</dbReference>
<dbReference type="Pfam" id="PF03663">
    <property type="entry name" value="Glyco_hydro_76"/>
    <property type="match status" value="1"/>
</dbReference>
<dbReference type="SUPFAM" id="SSF48208">
    <property type="entry name" value="Six-hairpin glycosidases"/>
    <property type="match status" value="1"/>
</dbReference>
<evidence type="ECO:0000256" key="6">
    <source>
        <dbReference type="ARBA" id="ARBA00023180"/>
    </source>
</evidence>
<comment type="catalytic activity">
    <reaction evidence="1">
        <text>Random hydrolysis of (1-&gt;6)-alpha-D-mannosidic linkages in unbranched (1-&gt;6)-mannans.</text>
        <dbReference type="EC" id="3.2.1.101"/>
    </reaction>
</comment>
<dbReference type="GO" id="GO:0008496">
    <property type="term" value="F:mannan endo-1,6-alpha-mannosidase activity"/>
    <property type="evidence" value="ECO:0007669"/>
    <property type="project" value="UniProtKB-EC"/>
</dbReference>
<evidence type="ECO:0000256" key="8">
    <source>
        <dbReference type="SAM" id="SignalP"/>
    </source>
</evidence>
<evidence type="ECO:0000313" key="9">
    <source>
        <dbReference type="EMBL" id="QIW99282.1"/>
    </source>
</evidence>
<evidence type="ECO:0000256" key="4">
    <source>
        <dbReference type="ARBA" id="ARBA00022729"/>
    </source>
</evidence>
<dbReference type="Proteomes" id="UP000503462">
    <property type="component" value="Chromosome 3"/>
</dbReference>
<dbReference type="EMBL" id="CP051141">
    <property type="protein sequence ID" value="QIW99282.1"/>
    <property type="molecule type" value="Genomic_DNA"/>
</dbReference>
<dbReference type="OrthoDB" id="4187847at2759"/>
<protein>
    <recommendedName>
        <fullName evidence="3">mannan endo-1,6-alpha-mannosidase</fullName>
        <ecNumber evidence="3">3.2.1.101</ecNumber>
    </recommendedName>
</protein>
<keyword evidence="4 8" id="KW-0732">Signal</keyword>
<evidence type="ECO:0000256" key="5">
    <source>
        <dbReference type="ARBA" id="ARBA00022801"/>
    </source>
</evidence>
<accession>A0A6H0XX08</accession>
<dbReference type="EC" id="3.2.1.101" evidence="3"/>
<name>A0A6H0XX08_9PEZI</name>
<evidence type="ECO:0000313" key="10">
    <source>
        <dbReference type="Proteomes" id="UP000503462"/>
    </source>
</evidence>
<keyword evidence="7" id="KW-0326">Glycosidase</keyword>
<dbReference type="InterPro" id="IPR014480">
    <property type="entry name" value="Mannan-1_6-alpha_mannosidase"/>
</dbReference>
<evidence type="ECO:0000256" key="2">
    <source>
        <dbReference type="ARBA" id="ARBA00009699"/>
    </source>
</evidence>
<dbReference type="PANTHER" id="PTHR12145">
    <property type="entry name" value="MANNAN ENDO-1,6-ALPHA-MANNOSIDASE DCW1"/>
    <property type="match status" value="1"/>
</dbReference>
<keyword evidence="5" id="KW-0378">Hydrolase</keyword>
<organism evidence="9 10">
    <name type="scientific">Peltaster fructicola</name>
    <dbReference type="NCBI Taxonomy" id="286661"/>
    <lineage>
        <taxon>Eukaryota</taxon>
        <taxon>Fungi</taxon>
        <taxon>Dikarya</taxon>
        <taxon>Ascomycota</taxon>
        <taxon>Pezizomycotina</taxon>
        <taxon>Dothideomycetes</taxon>
        <taxon>Dothideomycetes incertae sedis</taxon>
        <taxon>Peltaster</taxon>
    </lineage>
</organism>
<proteinExistence type="inferred from homology"/>
<keyword evidence="6" id="KW-0325">Glycoprotein</keyword>
<evidence type="ECO:0000256" key="3">
    <source>
        <dbReference type="ARBA" id="ARBA00012350"/>
    </source>
</evidence>
<dbReference type="InterPro" id="IPR005198">
    <property type="entry name" value="Glyco_hydro_76"/>
</dbReference>
<keyword evidence="10" id="KW-1185">Reference proteome</keyword>
<comment type="similarity">
    <text evidence="2">Belongs to the glycosyl hydrolase 76 family.</text>
</comment>
<dbReference type="GO" id="GO:0016052">
    <property type="term" value="P:carbohydrate catabolic process"/>
    <property type="evidence" value="ECO:0007669"/>
    <property type="project" value="InterPro"/>
</dbReference>
<reference evidence="9 10" key="1">
    <citation type="journal article" date="2016" name="Sci. Rep.">
        <title>Peltaster fructicola genome reveals evolution from an invasive phytopathogen to an ectophytic parasite.</title>
        <authorList>
            <person name="Xu C."/>
            <person name="Chen H."/>
            <person name="Gleason M.L."/>
            <person name="Xu J.R."/>
            <person name="Liu H."/>
            <person name="Zhang R."/>
            <person name="Sun G."/>
        </authorList>
    </citation>
    <scope>NUCLEOTIDE SEQUENCE [LARGE SCALE GENOMIC DNA]</scope>
    <source>
        <strain evidence="9 10">LNHT1506</strain>
    </source>
</reference>
<sequence length="293" mass="32071">MALFLKVVSLAAVLSQTVNALDLDTSSSDSIKNAATTIAGDLIKLYPVNSTSNDSIGLFGTPYYFWEDGAVWGALIDYYIYTNDSTYKSLVSQALLAQKGSNNDYMPVAQTKDLGNDDQSTWALACLDAVEYGFPNPAGSPPWLELATNVWNEQAKRWDNSSCQGGIRWQIYSFNNGYDYKNSATNGQFFLLSARLARITGNSTYSQWADTTYNWLSSIGLIDSQGNVYDGTDSTTNCSSVNHLAWSYNGAGIVFGSSVLYNYTNGSSVWRDRVLTLTNATVGTFASKYSNVM</sequence>
<dbReference type="InterPro" id="IPR008928">
    <property type="entry name" value="6-hairpin_glycosidase_sf"/>
</dbReference>